<evidence type="ECO:0000259" key="1">
    <source>
        <dbReference type="Pfam" id="PF05685"/>
    </source>
</evidence>
<keyword evidence="3" id="KW-1185">Reference proteome</keyword>
<protein>
    <submittedName>
        <fullName evidence="2">Uma2 family endonuclease</fullName>
    </submittedName>
</protein>
<dbReference type="EMBL" id="JBHTIS010003606">
    <property type="protein sequence ID" value="MFD1051450.1"/>
    <property type="molecule type" value="Genomic_DNA"/>
</dbReference>
<feature type="domain" description="Putative restriction endonuclease" evidence="1">
    <location>
        <begin position="19"/>
        <end position="101"/>
    </location>
</feature>
<proteinExistence type="predicted"/>
<keyword evidence="2" id="KW-0255">Endonuclease</keyword>
<dbReference type="Gene3D" id="3.90.1570.10">
    <property type="entry name" value="tt1808, chain A"/>
    <property type="match status" value="1"/>
</dbReference>
<evidence type="ECO:0000313" key="3">
    <source>
        <dbReference type="Proteomes" id="UP001597045"/>
    </source>
</evidence>
<dbReference type="InterPro" id="IPR008538">
    <property type="entry name" value="Uma2"/>
</dbReference>
<accession>A0ABW3MLJ1</accession>
<comment type="caution">
    <text evidence="2">The sequence shown here is derived from an EMBL/GenBank/DDBJ whole genome shotgun (WGS) entry which is preliminary data.</text>
</comment>
<evidence type="ECO:0000313" key="2">
    <source>
        <dbReference type="EMBL" id="MFD1051450.1"/>
    </source>
</evidence>
<dbReference type="SUPFAM" id="SSF52980">
    <property type="entry name" value="Restriction endonuclease-like"/>
    <property type="match status" value="1"/>
</dbReference>
<keyword evidence="2" id="KW-0378">Hydrolase</keyword>
<dbReference type="Proteomes" id="UP001597045">
    <property type="component" value="Unassembled WGS sequence"/>
</dbReference>
<name>A0ABW3MLJ1_9PSEU</name>
<keyword evidence="2" id="KW-0540">Nuclease</keyword>
<sequence length="113" mass="12723">MVNSEFSMQDHLLTLDEWAALAEDTSRWYELVDGVVVAAPRQGSNHQWVMGQLLAQLVAQLPPRLAVLYGMEVTVFEAFPPTVRVPDLVVVPEVLGRYESSLIPSWPCRTTER</sequence>
<dbReference type="GO" id="GO:0004519">
    <property type="term" value="F:endonuclease activity"/>
    <property type="evidence" value="ECO:0007669"/>
    <property type="project" value="UniProtKB-KW"/>
</dbReference>
<organism evidence="2 3">
    <name type="scientific">Kibdelosporangium lantanae</name>
    <dbReference type="NCBI Taxonomy" id="1497396"/>
    <lineage>
        <taxon>Bacteria</taxon>
        <taxon>Bacillati</taxon>
        <taxon>Actinomycetota</taxon>
        <taxon>Actinomycetes</taxon>
        <taxon>Pseudonocardiales</taxon>
        <taxon>Pseudonocardiaceae</taxon>
        <taxon>Kibdelosporangium</taxon>
    </lineage>
</organism>
<dbReference type="InterPro" id="IPR011335">
    <property type="entry name" value="Restrct_endonuc-II-like"/>
</dbReference>
<dbReference type="CDD" id="cd06260">
    <property type="entry name" value="DUF820-like"/>
    <property type="match status" value="1"/>
</dbReference>
<reference evidence="3" key="1">
    <citation type="journal article" date="2019" name="Int. J. Syst. Evol. Microbiol.">
        <title>The Global Catalogue of Microorganisms (GCM) 10K type strain sequencing project: providing services to taxonomists for standard genome sequencing and annotation.</title>
        <authorList>
            <consortium name="The Broad Institute Genomics Platform"/>
            <consortium name="The Broad Institute Genome Sequencing Center for Infectious Disease"/>
            <person name="Wu L."/>
            <person name="Ma J."/>
        </authorList>
    </citation>
    <scope>NUCLEOTIDE SEQUENCE [LARGE SCALE GENOMIC DNA]</scope>
    <source>
        <strain evidence="3">JCM 31486</strain>
    </source>
</reference>
<dbReference type="Pfam" id="PF05685">
    <property type="entry name" value="Uma2"/>
    <property type="match status" value="1"/>
</dbReference>
<gene>
    <name evidence="2" type="ORF">ACFQ1S_40850</name>
</gene>
<dbReference type="InterPro" id="IPR012296">
    <property type="entry name" value="Nuclease_put_TT1808"/>
</dbReference>